<dbReference type="SUPFAM" id="SSF53649">
    <property type="entry name" value="Alkaline phosphatase-like"/>
    <property type="match status" value="1"/>
</dbReference>
<accession>A0A919FD53</accession>
<feature type="compositionally biased region" description="Pro residues" evidence="1">
    <location>
        <begin position="1"/>
        <end position="16"/>
    </location>
</feature>
<comment type="caution">
    <text evidence="3">The sequence shown here is derived from an EMBL/GenBank/DDBJ whole genome shotgun (WGS) entry which is preliminary data.</text>
</comment>
<dbReference type="Pfam" id="PF00884">
    <property type="entry name" value="Sulfatase"/>
    <property type="match status" value="1"/>
</dbReference>
<dbReference type="NCBIfam" id="NF038075">
    <property type="entry name" value="fam_STM4013"/>
    <property type="match status" value="1"/>
</dbReference>
<evidence type="ECO:0000259" key="2">
    <source>
        <dbReference type="Pfam" id="PF00884"/>
    </source>
</evidence>
<dbReference type="InterPro" id="IPR000917">
    <property type="entry name" value="Sulfatase_N"/>
</dbReference>
<sequence>MNHPVPSPAPAVPPAPEMNAVPPAPDMNEVVGSHDLLLVTLDTLRFDVARELAEAGRIPHLAAVLPGGRWERRHSPGSFTYAAHQAILAGFLPTPASPDGPHPRLFAARFAGSETTEPRTWVFDTPDLPSALAAAGYRTVCIGGVGFFNKQGPLGSVLPGMFQESHWEPEFGVPSPVSFEAQVARAEEVAAGQPAGQPLFLFVNVAALHQPNWFHLPGATREHGDSRASHAAALEYVDRHIGRLFAAMSRRRPCFAVVCSDHGTAYGEDGYTGHRIGHEVVWTVPYAHFTLPRTAQEPPAPGRHLPSTAQETQPR</sequence>
<evidence type="ECO:0000313" key="4">
    <source>
        <dbReference type="Proteomes" id="UP000617734"/>
    </source>
</evidence>
<proteinExistence type="predicted"/>
<keyword evidence="4" id="KW-1185">Reference proteome</keyword>
<evidence type="ECO:0000313" key="3">
    <source>
        <dbReference type="EMBL" id="GHH61792.1"/>
    </source>
</evidence>
<evidence type="ECO:0000256" key="1">
    <source>
        <dbReference type="SAM" id="MobiDB-lite"/>
    </source>
</evidence>
<feature type="region of interest" description="Disordered" evidence="1">
    <location>
        <begin position="293"/>
        <end position="315"/>
    </location>
</feature>
<feature type="domain" description="Sulfatase N-terminal" evidence="2">
    <location>
        <begin position="37"/>
        <end position="278"/>
    </location>
</feature>
<dbReference type="InterPro" id="IPR047838">
    <property type="entry name" value="STM4013-like"/>
</dbReference>
<reference evidence="3" key="2">
    <citation type="submission" date="2020-09" db="EMBL/GenBank/DDBJ databases">
        <authorList>
            <person name="Sun Q."/>
            <person name="Ohkuma M."/>
        </authorList>
    </citation>
    <scope>NUCLEOTIDE SEQUENCE</scope>
    <source>
        <strain evidence="3">JCM 4646</strain>
    </source>
</reference>
<dbReference type="InterPro" id="IPR017850">
    <property type="entry name" value="Alkaline_phosphatase_core_sf"/>
</dbReference>
<dbReference type="EMBL" id="BNBO01000003">
    <property type="protein sequence ID" value="GHH61792.1"/>
    <property type="molecule type" value="Genomic_DNA"/>
</dbReference>
<feature type="region of interest" description="Disordered" evidence="1">
    <location>
        <begin position="1"/>
        <end position="24"/>
    </location>
</feature>
<dbReference type="Proteomes" id="UP000617734">
    <property type="component" value="Unassembled WGS sequence"/>
</dbReference>
<gene>
    <name evidence="3" type="ORF">GCM10018781_08890</name>
</gene>
<protein>
    <submittedName>
        <fullName evidence="3">Membrane protein</fullName>
    </submittedName>
</protein>
<organism evidence="3 4">
    <name type="scientific">Kitasatospora indigofera</name>
    <dbReference type="NCBI Taxonomy" id="67307"/>
    <lineage>
        <taxon>Bacteria</taxon>
        <taxon>Bacillati</taxon>
        <taxon>Actinomycetota</taxon>
        <taxon>Actinomycetes</taxon>
        <taxon>Kitasatosporales</taxon>
        <taxon>Streptomycetaceae</taxon>
        <taxon>Kitasatospora</taxon>
    </lineage>
</organism>
<reference evidence="3" key="1">
    <citation type="journal article" date="2014" name="Int. J. Syst. Evol. Microbiol.">
        <title>Complete genome sequence of Corynebacterium casei LMG S-19264T (=DSM 44701T), isolated from a smear-ripened cheese.</title>
        <authorList>
            <consortium name="US DOE Joint Genome Institute (JGI-PGF)"/>
            <person name="Walter F."/>
            <person name="Albersmeier A."/>
            <person name="Kalinowski J."/>
            <person name="Ruckert C."/>
        </authorList>
    </citation>
    <scope>NUCLEOTIDE SEQUENCE</scope>
    <source>
        <strain evidence="3">JCM 4646</strain>
    </source>
</reference>
<name>A0A919FD53_9ACTN</name>
<dbReference type="AlphaFoldDB" id="A0A919FD53"/>
<dbReference type="Gene3D" id="3.40.720.10">
    <property type="entry name" value="Alkaline Phosphatase, subunit A"/>
    <property type="match status" value="1"/>
</dbReference>